<dbReference type="HOGENOM" id="CLU_3272109_0_0_4"/>
<dbReference type="AlphaFoldDB" id="E7RU00"/>
<dbReference type="Proteomes" id="UP000011021">
    <property type="component" value="Unassembled WGS sequence"/>
</dbReference>
<sequence>MQGVASVDAHGFFLMKCLRGDRVLQSIMNIDTMSVDKSNIG</sequence>
<evidence type="ECO:0000313" key="2">
    <source>
        <dbReference type="Proteomes" id="UP000011021"/>
    </source>
</evidence>
<dbReference type="EMBL" id="AEQP01000001">
    <property type="protein sequence ID" value="EFV96236.1"/>
    <property type="molecule type" value="Genomic_DNA"/>
</dbReference>
<proteinExistence type="predicted"/>
<reference evidence="1 2" key="1">
    <citation type="submission" date="2010-12" db="EMBL/GenBank/DDBJ databases">
        <authorList>
            <person name="Muzny D."/>
            <person name="Qin X."/>
            <person name="Deng J."/>
            <person name="Jiang H."/>
            <person name="Liu Y."/>
            <person name="Qu J."/>
            <person name="Song X.-Z."/>
            <person name="Zhang L."/>
            <person name="Thornton R."/>
            <person name="Coyle M."/>
            <person name="Francisco L."/>
            <person name="Jackson L."/>
            <person name="Javaid M."/>
            <person name="Korchina V."/>
            <person name="Kovar C."/>
            <person name="Mata R."/>
            <person name="Mathew T."/>
            <person name="Ngo R."/>
            <person name="Nguyen L."/>
            <person name="Nguyen N."/>
            <person name="Okwuonu G."/>
            <person name="Ongeri F."/>
            <person name="Pham C."/>
            <person name="Simmons D."/>
            <person name="Wilczek-Boney K."/>
            <person name="Hale W."/>
            <person name="Jakkamsetti A."/>
            <person name="Pham P."/>
            <person name="Ruth R."/>
            <person name="San Lucas F."/>
            <person name="Warren J."/>
            <person name="Zhang J."/>
            <person name="Zhao Z."/>
            <person name="Zhou C."/>
            <person name="Zhu D."/>
            <person name="Lee S."/>
            <person name="Bess C."/>
            <person name="Blankenburg K."/>
            <person name="Forbes L."/>
            <person name="Fu Q."/>
            <person name="Gubbala S."/>
            <person name="Hirani K."/>
            <person name="Jayaseelan J.C."/>
            <person name="Lara F."/>
            <person name="Munidasa M."/>
            <person name="Palculict T."/>
            <person name="Patil S."/>
            <person name="Pu L.-L."/>
            <person name="Saada N."/>
            <person name="Tang L."/>
            <person name="Weissenberger G."/>
            <person name="Zhu Y."/>
            <person name="Hemphill L."/>
            <person name="Shang Y."/>
            <person name="Youmans B."/>
            <person name="Ayvaz T."/>
            <person name="Ross M."/>
            <person name="Santibanez J."/>
            <person name="Aqrawi P."/>
            <person name="Gross S."/>
            <person name="Joshi V."/>
            <person name="Fowler G."/>
            <person name="Nazareth L."/>
            <person name="Reid J."/>
            <person name="Worley K."/>
            <person name="Petrosino J."/>
            <person name="Highlander S."/>
            <person name="Gibbs R."/>
        </authorList>
    </citation>
    <scope>NUCLEOTIDE SEQUENCE [LARGE SCALE GENOMIC DNA]</scope>
    <source>
        <strain evidence="1 2">ATCC 51599</strain>
    </source>
</reference>
<evidence type="ECO:0000313" key="1">
    <source>
        <dbReference type="EMBL" id="EFV96236.1"/>
    </source>
</evidence>
<organism evidence="1 2">
    <name type="scientific">Lautropia mirabilis ATCC 51599</name>
    <dbReference type="NCBI Taxonomy" id="887898"/>
    <lineage>
        <taxon>Bacteria</taxon>
        <taxon>Pseudomonadati</taxon>
        <taxon>Pseudomonadota</taxon>
        <taxon>Betaproteobacteria</taxon>
        <taxon>Burkholderiales</taxon>
        <taxon>Burkholderiaceae</taxon>
        <taxon>Lautropia</taxon>
    </lineage>
</organism>
<accession>E7RU00</accession>
<dbReference type="STRING" id="887898.HMPREF0551_0419"/>
<gene>
    <name evidence="1" type="ORF">HMPREF0551_0419</name>
</gene>
<name>E7RU00_9BURK</name>
<protein>
    <submittedName>
        <fullName evidence="1">Uncharacterized protein</fullName>
    </submittedName>
</protein>
<comment type="caution">
    <text evidence="1">The sequence shown here is derived from an EMBL/GenBank/DDBJ whole genome shotgun (WGS) entry which is preliminary data.</text>
</comment>
<keyword evidence="2" id="KW-1185">Reference proteome</keyword>